<dbReference type="EMBL" id="OUNR01000016">
    <property type="protein sequence ID" value="SPP65386.1"/>
    <property type="molecule type" value="Genomic_DNA"/>
</dbReference>
<proteinExistence type="predicted"/>
<dbReference type="Pfam" id="PF00016">
    <property type="entry name" value="RuBisCO_large"/>
    <property type="match status" value="1"/>
</dbReference>
<evidence type="ECO:0000313" key="3">
    <source>
        <dbReference type="EMBL" id="SPP65386.1"/>
    </source>
</evidence>
<dbReference type="InParanoid" id="A0A330L8S9"/>
<dbReference type="Proteomes" id="UP000248168">
    <property type="component" value="Unassembled WGS sequence"/>
</dbReference>
<dbReference type="InterPro" id="IPR036376">
    <property type="entry name" value="RuBisCO_lsu_C_sf"/>
</dbReference>
<dbReference type="GO" id="GO:0000287">
    <property type="term" value="F:magnesium ion binding"/>
    <property type="evidence" value="ECO:0007669"/>
    <property type="project" value="InterPro"/>
</dbReference>
<accession>A0A330L8S9</accession>
<evidence type="ECO:0000259" key="2">
    <source>
        <dbReference type="Pfam" id="PF00016"/>
    </source>
</evidence>
<protein>
    <recommendedName>
        <fullName evidence="2">Ribulose bisphosphate carboxylase large subunit C-terminal domain-containing protein</fullName>
    </recommendedName>
</protein>
<dbReference type="GO" id="GO:0016984">
    <property type="term" value="F:ribulose-bisphosphate carboxylase activity"/>
    <property type="evidence" value="ECO:0007669"/>
    <property type="project" value="InterPro"/>
</dbReference>
<gene>
    <name evidence="3" type="ORF">NITLEN_30300</name>
</gene>
<feature type="region of interest" description="Disordered" evidence="1">
    <location>
        <begin position="1"/>
        <end position="20"/>
    </location>
</feature>
<sequence length="138" mass="15353">MASRSSHERKNRGIASIRTNTGTTDRPLVCAVLKPRRISPTTLAELAHSFVLGSVDIIKDDQGLGDHAFCPFEERIRRCITSIRDASRSGEDPIREMCELYGRGCVFILGSQIRKSPKDIAASCERFMRSLTKCSDAH</sequence>
<evidence type="ECO:0000256" key="1">
    <source>
        <dbReference type="SAM" id="MobiDB-lite"/>
    </source>
</evidence>
<dbReference type="AlphaFoldDB" id="A0A330L8S9"/>
<dbReference type="InterPro" id="IPR000685">
    <property type="entry name" value="RuBisCO_lsu_C"/>
</dbReference>
<keyword evidence="4" id="KW-1185">Reference proteome</keyword>
<name>A0A330L8S9_9BACT</name>
<reference evidence="4" key="1">
    <citation type="submission" date="2018-04" db="EMBL/GenBank/DDBJ databases">
        <authorList>
            <person name="Lucker S."/>
            <person name="Sakoula D."/>
        </authorList>
    </citation>
    <scope>NUCLEOTIDE SEQUENCE [LARGE SCALE GENOMIC DNA]</scope>
</reference>
<dbReference type="SUPFAM" id="SSF51649">
    <property type="entry name" value="RuBisCo, C-terminal domain"/>
    <property type="match status" value="1"/>
</dbReference>
<dbReference type="RefSeq" id="WP_181416805.1">
    <property type="nucleotide sequence ID" value="NZ_OUNR01000016.1"/>
</dbReference>
<dbReference type="Gene3D" id="3.20.20.110">
    <property type="entry name" value="Ribulose bisphosphate carboxylase, large subunit, C-terminal domain"/>
    <property type="match status" value="1"/>
</dbReference>
<evidence type="ECO:0000313" key="4">
    <source>
        <dbReference type="Proteomes" id="UP000248168"/>
    </source>
</evidence>
<feature type="domain" description="Ribulose bisphosphate carboxylase large subunit C-terminal" evidence="2">
    <location>
        <begin position="13"/>
        <end position="87"/>
    </location>
</feature>
<organism evidence="3 4">
    <name type="scientific">Nitrospira lenta</name>
    <dbReference type="NCBI Taxonomy" id="1436998"/>
    <lineage>
        <taxon>Bacteria</taxon>
        <taxon>Pseudomonadati</taxon>
        <taxon>Nitrospirota</taxon>
        <taxon>Nitrospiria</taxon>
        <taxon>Nitrospirales</taxon>
        <taxon>Nitrospiraceae</taxon>
        <taxon>Nitrospira</taxon>
    </lineage>
</organism>